<name>A0A174B014_9FIRM</name>
<gene>
    <name evidence="1" type="ORF">ERS852491_00859</name>
</gene>
<dbReference type="Proteomes" id="UP000095544">
    <property type="component" value="Unassembled WGS sequence"/>
</dbReference>
<protein>
    <submittedName>
        <fullName evidence="1">Uncharacterized protein</fullName>
    </submittedName>
</protein>
<dbReference type="AlphaFoldDB" id="A0A174B014"/>
<accession>A0A174B014</accession>
<sequence length="54" mass="6343">MAIAAKDRKKEYEKDQNELFAMLDKGIADMRSGRTIEHDEAMRIIREKLAQYDV</sequence>
<proteinExistence type="predicted"/>
<evidence type="ECO:0000313" key="2">
    <source>
        <dbReference type="Proteomes" id="UP000095544"/>
    </source>
</evidence>
<organism evidence="1 2">
    <name type="scientific">Faecalicatena contorta</name>
    <dbReference type="NCBI Taxonomy" id="39482"/>
    <lineage>
        <taxon>Bacteria</taxon>
        <taxon>Bacillati</taxon>
        <taxon>Bacillota</taxon>
        <taxon>Clostridia</taxon>
        <taxon>Lachnospirales</taxon>
        <taxon>Lachnospiraceae</taxon>
        <taxon>Faecalicatena</taxon>
    </lineage>
</organism>
<evidence type="ECO:0000313" key="1">
    <source>
        <dbReference type="EMBL" id="CUN93110.1"/>
    </source>
</evidence>
<dbReference type="RefSeq" id="WP_167702481.1">
    <property type="nucleotide sequence ID" value="NZ_CYZU01000005.1"/>
</dbReference>
<reference evidence="1 2" key="1">
    <citation type="submission" date="2015-09" db="EMBL/GenBank/DDBJ databases">
        <authorList>
            <consortium name="Pathogen Informatics"/>
        </authorList>
    </citation>
    <scope>NUCLEOTIDE SEQUENCE [LARGE SCALE GENOMIC DNA]</scope>
    <source>
        <strain evidence="1 2">2789STDY5834876</strain>
    </source>
</reference>
<dbReference type="EMBL" id="CYZU01000005">
    <property type="protein sequence ID" value="CUN93110.1"/>
    <property type="molecule type" value="Genomic_DNA"/>
</dbReference>